<evidence type="ECO:0000256" key="5">
    <source>
        <dbReference type="ARBA" id="ARBA00022847"/>
    </source>
</evidence>
<dbReference type="EMBL" id="QPKB01000002">
    <property type="protein sequence ID" value="RWR78294.1"/>
    <property type="molecule type" value="Genomic_DNA"/>
</dbReference>
<comment type="caution">
    <text evidence="11">The sequence shown here is derived from an EMBL/GenBank/DDBJ whole genome shotgun (WGS) entry which is preliminary data.</text>
</comment>
<feature type="transmembrane region" description="Helical" evidence="9">
    <location>
        <begin position="937"/>
        <end position="957"/>
    </location>
</feature>
<evidence type="ECO:0000256" key="8">
    <source>
        <dbReference type="ARBA" id="ARBA00044504"/>
    </source>
</evidence>
<dbReference type="GO" id="GO:0015293">
    <property type="term" value="F:symporter activity"/>
    <property type="evidence" value="ECO:0007669"/>
    <property type="project" value="UniProtKB-KW"/>
</dbReference>
<keyword evidence="4 9" id="KW-0812">Transmembrane</keyword>
<evidence type="ECO:0000256" key="1">
    <source>
        <dbReference type="ARBA" id="ARBA00004141"/>
    </source>
</evidence>
<dbReference type="OrthoDB" id="433512at2759"/>
<dbReference type="PANTHER" id="PTHR24064">
    <property type="entry name" value="SOLUTE CARRIER FAMILY 22 MEMBER"/>
    <property type="match status" value="1"/>
</dbReference>
<feature type="transmembrane region" description="Helical" evidence="9">
    <location>
        <begin position="890"/>
        <end position="910"/>
    </location>
</feature>
<evidence type="ECO:0000313" key="11">
    <source>
        <dbReference type="EMBL" id="RWR78294.1"/>
    </source>
</evidence>
<dbReference type="FunFam" id="1.20.1250.20:FF:000175">
    <property type="entry name" value="Inorganic phosphate transporter 1-6"/>
    <property type="match status" value="1"/>
</dbReference>
<proteinExistence type="inferred from homology"/>
<feature type="transmembrane region" description="Helical" evidence="9">
    <location>
        <begin position="427"/>
        <end position="448"/>
    </location>
</feature>
<feature type="transmembrane region" description="Helical" evidence="9">
    <location>
        <begin position="20"/>
        <end position="45"/>
    </location>
</feature>
<feature type="transmembrane region" description="Helical" evidence="9">
    <location>
        <begin position="98"/>
        <end position="117"/>
    </location>
</feature>
<dbReference type="PROSITE" id="PS50850">
    <property type="entry name" value="MFS"/>
    <property type="match status" value="2"/>
</dbReference>
<feature type="transmembrane region" description="Helical" evidence="9">
    <location>
        <begin position="701"/>
        <end position="720"/>
    </location>
</feature>
<accession>A0A443NIG8</accession>
<feature type="transmembrane region" description="Helical" evidence="9">
    <location>
        <begin position="811"/>
        <end position="828"/>
    </location>
</feature>
<evidence type="ECO:0000256" key="7">
    <source>
        <dbReference type="ARBA" id="ARBA00023136"/>
    </source>
</evidence>
<dbReference type="Gene3D" id="1.20.1250.20">
    <property type="entry name" value="MFS general substrate transporter like domains"/>
    <property type="match status" value="2"/>
</dbReference>
<feature type="transmembrane region" description="Helical" evidence="9">
    <location>
        <begin position="388"/>
        <end position="406"/>
    </location>
</feature>
<feature type="transmembrane region" description="Helical" evidence="9">
    <location>
        <begin position="364"/>
        <end position="382"/>
    </location>
</feature>
<keyword evidence="6 9" id="KW-1133">Transmembrane helix</keyword>
<feature type="domain" description="Major facilitator superfamily (MFS) profile" evidence="10">
    <location>
        <begin position="616"/>
        <end position="1049"/>
    </location>
</feature>
<dbReference type="InterPro" id="IPR005828">
    <property type="entry name" value="MFS_sugar_transport-like"/>
</dbReference>
<keyword evidence="2" id="KW-0813">Transport</keyword>
<keyword evidence="5" id="KW-0769">Symport</keyword>
<gene>
    <name evidence="11" type="ORF">CKAN_00682000</name>
</gene>
<dbReference type="GO" id="GO:0006817">
    <property type="term" value="P:phosphate ion transport"/>
    <property type="evidence" value="ECO:0007669"/>
    <property type="project" value="UniProtKB-KW"/>
</dbReference>
<dbReference type="STRING" id="337451.A0A443NIG8"/>
<feature type="transmembrane region" description="Helical" evidence="9">
    <location>
        <begin position="992"/>
        <end position="1009"/>
    </location>
</feature>
<reference evidence="11 12" key="1">
    <citation type="journal article" date="2019" name="Nat. Plants">
        <title>Stout camphor tree genome fills gaps in understanding of flowering plant genome evolution.</title>
        <authorList>
            <person name="Chaw S.M."/>
            <person name="Liu Y.C."/>
            <person name="Wu Y.W."/>
            <person name="Wang H.Y."/>
            <person name="Lin C.I."/>
            <person name="Wu C.S."/>
            <person name="Ke H.M."/>
            <person name="Chang L.Y."/>
            <person name="Hsu C.Y."/>
            <person name="Yang H.T."/>
            <person name="Sudianto E."/>
            <person name="Hsu M.H."/>
            <person name="Wu K.P."/>
            <person name="Wang L.N."/>
            <person name="Leebens-Mack J.H."/>
            <person name="Tsai I.J."/>
        </authorList>
    </citation>
    <scope>NUCLEOTIDE SEQUENCE [LARGE SCALE GENOMIC DNA]</scope>
    <source>
        <strain evidence="12">cv. Chaw 1501</strain>
        <tissue evidence="11">Young leaves</tissue>
    </source>
</reference>
<dbReference type="Proteomes" id="UP000283530">
    <property type="component" value="Unassembled WGS sequence"/>
</dbReference>
<feature type="transmembrane region" description="Helical" evidence="9">
    <location>
        <begin position="765"/>
        <end position="791"/>
    </location>
</feature>
<protein>
    <submittedName>
        <fullName evidence="11">Putative inorganic phosphate transporter 1-9</fullName>
    </submittedName>
</protein>
<dbReference type="AlphaFoldDB" id="A0A443NIG8"/>
<feature type="transmembrane region" description="Helical" evidence="9">
    <location>
        <begin position="206"/>
        <end position="225"/>
    </location>
</feature>
<feature type="transmembrane region" description="Helical" evidence="9">
    <location>
        <begin position="287"/>
        <end position="309"/>
    </location>
</feature>
<dbReference type="SUPFAM" id="SSF103473">
    <property type="entry name" value="MFS general substrate transporter"/>
    <property type="match status" value="2"/>
</dbReference>
<dbReference type="CDD" id="cd17364">
    <property type="entry name" value="MFS_PhT"/>
    <property type="match status" value="2"/>
</dbReference>
<sequence length="1049" mass="115393">MGRLKVLSVLDTARTQYYHFKAIIIAGMGLFTDAYDLFSITPVMILLGRIYYAKEDGSEPGKLPLTMTSAVVGVSLLGTVVGQLIFGWLGDHMGRKKVYAVSLLLMVFGSMASGFSICHTKRCVLSSLCFFRFWLGVGIGGDYPLSATIMSEFANKRTRGSFIAAVFSMQGFGILVSSAVTMIATSTFNDGPSPPSDFRPHVGADLAWRSILMFGAVPALMTYYWRMKMPETARYTALVERNIPQAVRDMEMLLDISLNNIQWETPPHPPSHGLFSREFLRRNGRDLAGCAASWFLVDIVFYSTTLFQSKIYQSEDPGSYSACKEALRVARLQAIMAACSTIPGYWATVFLIDRIGRVKIQMMGFLVMAISLFAIGVPYYAYWHDPAINGWFYILYGLTFFFSNFGPNTTTFIVPAELFPARFRSTCHGVAGAFGKVGAIIGSVGFLWASQSDKKHSNGNSNGIGMKYSLVLLGGVCVLGFISTCLLTPPETNGRSLEDNENEEELEEKKMIRIEAAVIEAGRAEAGAVTDATARAVRAEAGVVTEAFAGAVRVEAGAVTMATAGAVERADGLLVLSPETGAVTEAFAGAVRAKVGVVTEAFAGAVRADETFQIEAGAVTEFAKLLRSRPVWASSRTPTISSITPVMILIGRIYYPHEKGLKPGSIPLAMKSFMVGIPLLGTVFEQLICGWLGDRMGRKKVYALSLLLMVSSSIASGFSICRTRNCVLSSLCFFRFWLGVGIGGDYPLSATIMSEFANKRTRGSFIAAVFSMQGFGILASSAVTMIVTTVFGHGASRPVDYRPPGEADWKWGLILMFGAVPALMTYYWRMMMPETARYTSLVELNIPQAVRDMEMLLDISLNNIQWEAPPHPPSHGLFSKEFLRRNVRDLFGCAASWLLVDIVFYSSTLFQSKIYGLTIGDPESYTAFREAFLVSKLQAIMAACSTIPGYWATVFLIDRIRRAKIQMMGFFFMSTCLFAIGVNYTYWNDDRMNTWFFILYGLTLFFSNFRPNTTTFIVPAKLFPARFRSTCHGVAGAIGKVEYVFWVSS</sequence>
<dbReference type="Pfam" id="PF00083">
    <property type="entry name" value="Sugar_tr"/>
    <property type="match status" value="2"/>
</dbReference>
<feature type="transmembrane region" description="Helical" evidence="9">
    <location>
        <begin position="162"/>
        <end position="186"/>
    </location>
</feature>
<keyword evidence="3" id="KW-0592">Phosphate transport</keyword>
<organism evidence="11 12">
    <name type="scientific">Cinnamomum micranthum f. kanehirae</name>
    <dbReference type="NCBI Taxonomy" id="337451"/>
    <lineage>
        <taxon>Eukaryota</taxon>
        <taxon>Viridiplantae</taxon>
        <taxon>Streptophyta</taxon>
        <taxon>Embryophyta</taxon>
        <taxon>Tracheophyta</taxon>
        <taxon>Spermatophyta</taxon>
        <taxon>Magnoliopsida</taxon>
        <taxon>Magnoliidae</taxon>
        <taxon>Laurales</taxon>
        <taxon>Lauraceae</taxon>
        <taxon>Cinnamomum</taxon>
    </lineage>
</organism>
<evidence type="ECO:0000256" key="3">
    <source>
        <dbReference type="ARBA" id="ARBA00022592"/>
    </source>
</evidence>
<dbReference type="GO" id="GO:0016020">
    <property type="term" value="C:membrane"/>
    <property type="evidence" value="ECO:0007669"/>
    <property type="project" value="UniProtKB-SubCell"/>
</dbReference>
<name>A0A443NIG8_9MAGN</name>
<feature type="transmembrane region" description="Helical" evidence="9">
    <location>
        <begin position="329"/>
        <end position="352"/>
    </location>
</feature>
<keyword evidence="7 9" id="KW-0472">Membrane</keyword>
<comment type="similarity">
    <text evidence="8">Belongs to the major facilitator superfamily. Phosphate:H(+) symporter (TC 2.A.1.9) family.</text>
</comment>
<dbReference type="InterPro" id="IPR020846">
    <property type="entry name" value="MFS_dom"/>
</dbReference>
<feature type="transmembrane region" description="Helical" evidence="9">
    <location>
        <begin position="65"/>
        <end position="86"/>
    </location>
</feature>
<feature type="domain" description="Major facilitator superfamily (MFS) profile" evidence="10">
    <location>
        <begin position="22"/>
        <end position="492"/>
    </location>
</feature>
<evidence type="ECO:0000313" key="12">
    <source>
        <dbReference type="Proteomes" id="UP000283530"/>
    </source>
</evidence>
<dbReference type="InterPro" id="IPR036259">
    <property type="entry name" value="MFS_trans_sf"/>
</dbReference>
<feature type="transmembrane region" description="Helical" evidence="9">
    <location>
        <begin position="468"/>
        <end position="487"/>
    </location>
</feature>
<feature type="transmembrane region" description="Helical" evidence="9">
    <location>
        <begin position="969"/>
        <end position="986"/>
    </location>
</feature>
<evidence type="ECO:0000256" key="6">
    <source>
        <dbReference type="ARBA" id="ARBA00022989"/>
    </source>
</evidence>
<evidence type="ECO:0000256" key="9">
    <source>
        <dbReference type="SAM" id="Phobius"/>
    </source>
</evidence>
<evidence type="ECO:0000256" key="4">
    <source>
        <dbReference type="ARBA" id="ARBA00022692"/>
    </source>
</evidence>
<comment type="subcellular location">
    <subcellularLocation>
        <location evidence="1">Membrane</location>
        <topology evidence="1">Multi-pass membrane protein</topology>
    </subcellularLocation>
</comment>
<keyword evidence="12" id="KW-1185">Reference proteome</keyword>
<evidence type="ECO:0000259" key="10">
    <source>
        <dbReference type="PROSITE" id="PS50850"/>
    </source>
</evidence>
<evidence type="ECO:0000256" key="2">
    <source>
        <dbReference type="ARBA" id="ARBA00022448"/>
    </source>
</evidence>